<proteinExistence type="predicted"/>
<evidence type="ECO:0000256" key="1">
    <source>
        <dbReference type="SAM" id="SignalP"/>
    </source>
</evidence>
<evidence type="ECO:0000313" key="3">
    <source>
        <dbReference type="Proteomes" id="UP001159363"/>
    </source>
</evidence>
<feature type="signal peptide" evidence="1">
    <location>
        <begin position="1"/>
        <end position="18"/>
    </location>
</feature>
<protein>
    <submittedName>
        <fullName evidence="2">Uncharacterized protein</fullName>
    </submittedName>
</protein>
<sequence length="317" mass="34417">MSSIVWFLSWALPSSDVGTVVENDTGVMEYCLGISDRSMPAQVSRPSRESASLITIMYGRRVICSLNDVETFRLLKATREYKLSSASLRPVKPKRNWLPPFALECIDFLYQASPLLISVVINEAETGPISEVITFAEGRGGVVVRLLASHQGGEFSGPGAVASGPSHGGNMSDNAVGRQVFSGISRIPRPCIPARLHTHLALRSSALKNSSVLPSRAGTTANWLPPAEVRHFQTVDHVKLLSNDHLPSRPPNHQRRRWLRCSGSLFDLGPGVPLLLIGSVRVSEVNDRSYVIAAGERAAYQLHRAGRQGNLCSGAFS</sequence>
<organism evidence="2 3">
    <name type="scientific">Dryococelus australis</name>
    <dbReference type="NCBI Taxonomy" id="614101"/>
    <lineage>
        <taxon>Eukaryota</taxon>
        <taxon>Metazoa</taxon>
        <taxon>Ecdysozoa</taxon>
        <taxon>Arthropoda</taxon>
        <taxon>Hexapoda</taxon>
        <taxon>Insecta</taxon>
        <taxon>Pterygota</taxon>
        <taxon>Neoptera</taxon>
        <taxon>Polyneoptera</taxon>
        <taxon>Phasmatodea</taxon>
        <taxon>Verophasmatodea</taxon>
        <taxon>Anareolatae</taxon>
        <taxon>Phasmatidae</taxon>
        <taxon>Eurycanthinae</taxon>
        <taxon>Dryococelus</taxon>
    </lineage>
</organism>
<dbReference type="EMBL" id="JARBHB010000005">
    <property type="protein sequence ID" value="KAJ8883352.1"/>
    <property type="molecule type" value="Genomic_DNA"/>
</dbReference>
<keyword evidence="3" id="KW-1185">Reference proteome</keyword>
<feature type="chain" id="PRO_5046184041" evidence="1">
    <location>
        <begin position="19"/>
        <end position="317"/>
    </location>
</feature>
<name>A0ABQ9HG99_9NEOP</name>
<dbReference type="Proteomes" id="UP001159363">
    <property type="component" value="Chromosome 4"/>
</dbReference>
<reference evidence="2 3" key="1">
    <citation type="submission" date="2023-02" db="EMBL/GenBank/DDBJ databases">
        <title>LHISI_Scaffold_Assembly.</title>
        <authorList>
            <person name="Stuart O.P."/>
            <person name="Cleave R."/>
            <person name="Magrath M.J.L."/>
            <person name="Mikheyev A.S."/>
        </authorList>
    </citation>
    <scope>NUCLEOTIDE SEQUENCE [LARGE SCALE GENOMIC DNA]</scope>
    <source>
        <strain evidence="2">Daus_M_001</strain>
        <tissue evidence="2">Leg muscle</tissue>
    </source>
</reference>
<keyword evidence="1" id="KW-0732">Signal</keyword>
<evidence type="ECO:0000313" key="2">
    <source>
        <dbReference type="EMBL" id="KAJ8883352.1"/>
    </source>
</evidence>
<comment type="caution">
    <text evidence="2">The sequence shown here is derived from an EMBL/GenBank/DDBJ whole genome shotgun (WGS) entry which is preliminary data.</text>
</comment>
<accession>A0ABQ9HG99</accession>
<gene>
    <name evidence="2" type="ORF">PR048_015195</name>
</gene>